<dbReference type="PANTHER" id="PTHR43834:SF6">
    <property type="entry name" value="GTPASE DER"/>
    <property type="match status" value="1"/>
</dbReference>
<dbReference type="EMBL" id="BGZN01000195">
    <property type="protein sequence ID" value="GBR75216.1"/>
    <property type="molecule type" value="Genomic_DNA"/>
</dbReference>
<keyword evidence="5" id="KW-1185">Reference proteome</keyword>
<dbReference type="GO" id="GO:0005525">
    <property type="term" value="F:GTP binding"/>
    <property type="evidence" value="ECO:0007669"/>
    <property type="project" value="UniProtKB-KW"/>
</dbReference>
<feature type="non-terminal residue" evidence="4">
    <location>
        <position position="129"/>
    </location>
</feature>
<organism evidence="4 5">
    <name type="scientific">Termititenax aidoneus</name>
    <dbReference type="NCBI Taxonomy" id="2218524"/>
    <lineage>
        <taxon>Bacteria</taxon>
        <taxon>Bacillati</taxon>
        <taxon>Candidatus Margulisiibacteriota</taxon>
        <taxon>Candidatus Termititenacia</taxon>
        <taxon>Candidatus Termititenacales</taxon>
        <taxon>Candidatus Termititenacaceae</taxon>
        <taxon>Candidatus Termititenax</taxon>
    </lineage>
</organism>
<keyword evidence="1" id="KW-0547">Nucleotide-binding</keyword>
<gene>
    <name evidence="4" type="primary">feoB</name>
    <name evidence="4" type="ORF">NO1_2240</name>
</gene>
<reference evidence="4 5" key="1">
    <citation type="journal article" date="2019" name="ISME J.">
        <title>Genome analyses of uncultured TG2/ZB3 bacteria in 'Margulisbacteria' specifically attached to ectosymbiotic spirochetes of protists in the termite gut.</title>
        <authorList>
            <person name="Utami Y.D."/>
            <person name="Kuwahara H."/>
            <person name="Igai K."/>
            <person name="Murakami T."/>
            <person name="Sugaya K."/>
            <person name="Morikawa T."/>
            <person name="Nagura Y."/>
            <person name="Yuki M."/>
            <person name="Deevong P."/>
            <person name="Inoue T."/>
            <person name="Kihara K."/>
            <person name="Lo N."/>
            <person name="Yamada A."/>
            <person name="Ohkuma M."/>
            <person name="Hongoh Y."/>
        </authorList>
    </citation>
    <scope>NUCLEOTIDE SEQUENCE [LARGE SCALE GENOMIC DNA]</scope>
    <source>
        <strain evidence="4">NkOx7-01</strain>
    </source>
</reference>
<dbReference type="NCBIfam" id="TIGR00231">
    <property type="entry name" value="small_GTP"/>
    <property type="match status" value="1"/>
</dbReference>
<dbReference type="Pfam" id="PF01926">
    <property type="entry name" value="MMR_HSR1"/>
    <property type="match status" value="1"/>
</dbReference>
<dbReference type="PRINTS" id="PR00326">
    <property type="entry name" value="GTP1OBG"/>
</dbReference>
<dbReference type="SUPFAM" id="SSF52540">
    <property type="entry name" value="P-loop containing nucleoside triphosphate hydrolases"/>
    <property type="match status" value="1"/>
</dbReference>
<dbReference type="Gene3D" id="3.40.50.300">
    <property type="entry name" value="P-loop containing nucleotide triphosphate hydrolases"/>
    <property type="match status" value="1"/>
</dbReference>
<name>A0A388TF41_TERA1</name>
<dbReference type="InterPro" id="IPR006073">
    <property type="entry name" value="GTP-bd"/>
</dbReference>
<evidence type="ECO:0000256" key="1">
    <source>
        <dbReference type="ARBA" id="ARBA00022741"/>
    </source>
</evidence>
<dbReference type="Proteomes" id="UP000269352">
    <property type="component" value="Unassembled WGS sequence"/>
</dbReference>
<feature type="domain" description="G" evidence="3">
    <location>
        <begin position="6"/>
        <end position="126"/>
    </location>
</feature>
<dbReference type="PANTHER" id="PTHR43834">
    <property type="entry name" value="GTPASE DER"/>
    <property type="match status" value="1"/>
</dbReference>
<keyword evidence="2" id="KW-0342">GTP-binding</keyword>
<proteinExistence type="predicted"/>
<evidence type="ECO:0000313" key="5">
    <source>
        <dbReference type="Proteomes" id="UP000269352"/>
    </source>
</evidence>
<accession>A0A388TF41</accession>
<evidence type="ECO:0000313" key="4">
    <source>
        <dbReference type="EMBL" id="GBR75216.1"/>
    </source>
</evidence>
<evidence type="ECO:0000256" key="2">
    <source>
        <dbReference type="ARBA" id="ARBA00023134"/>
    </source>
</evidence>
<dbReference type="AlphaFoldDB" id="A0A388TF41"/>
<comment type="caution">
    <text evidence="4">The sequence shown here is derived from an EMBL/GenBank/DDBJ whole genome shotgun (WGS) entry which is preliminary data.</text>
</comment>
<protein>
    <submittedName>
        <fullName evidence="4">Ferrous iron transport protein B</fullName>
    </submittedName>
</protein>
<sequence>MAKTKKVAVVGRPNVGKSSLVNKIIGRREAIVHNASGVTRDRKYFAAEWSNCQFMLIDTGGIYNDDSLNRSLDFQKDIESQVRVALAEADLIIMVADGKAGLHHLDQEVALLLKRSGCQVLLAINKMET</sequence>
<evidence type="ECO:0000259" key="3">
    <source>
        <dbReference type="Pfam" id="PF01926"/>
    </source>
</evidence>
<dbReference type="InterPro" id="IPR027417">
    <property type="entry name" value="P-loop_NTPase"/>
</dbReference>
<dbReference type="InterPro" id="IPR005225">
    <property type="entry name" value="Small_GTP-bd"/>
</dbReference>